<evidence type="ECO:0000313" key="5">
    <source>
        <dbReference type="Proteomes" id="UP000190831"/>
    </source>
</evidence>
<gene>
    <name evidence="4" type="ORF">LAFE_0H17832G</name>
</gene>
<dbReference type="GO" id="GO:0000976">
    <property type="term" value="F:transcription cis-regulatory region binding"/>
    <property type="evidence" value="ECO:0007669"/>
    <property type="project" value="TreeGrafter"/>
</dbReference>
<protein>
    <submittedName>
        <fullName evidence="4">LAFE_0H17832g1_1</fullName>
    </submittedName>
</protein>
<sequence length="601" mass="68771">MKRKRITSRYSRTGCIECKNSHSKCNEKKPRCSRCAKKGSSCVYEPQFIHHVIENRGKETKSSGKKGCTLNSETKDGVLTNSLNTSLRKRTSYHFSNELLDIKDFVYISPLDIDVLEDSQLEITDLQRQKNSCNCRNLELFRLSWRNTSFVKRFQTVSNFDPVKPLAQNCELGIVPNTFFHDNNLLNFVWTFMSCTRCACNFVLFPHDKFDNFMRILLKINSCCAIIESVLKYESSLLMEHVYEFNGLSERANAWNRYIRLPSLRSCLKTLEDRINSPASYPECVALTFTVIILFSANSANRSTVWRTHLKGSLIMLNKLEGMQPKKNLTDTDLAAIELHEILKDIFCHAELLANITSDNGGSIYRPEKLQRILESAPYSSINLLNDQFDLFRGYVSTLSPIFCNISLKLLQLRDRGINLSGSNLLKFRFLNKDLKVSDELRSFGIEVLNALDSAKLSKEELKITISEVEDFRLQLSMKCSNSLYFLALTLYLKVFFINTPAYSEDILGIIEDMLETAYSMPYYNTAAIACHWAVYLGALVSTVIDQANLFQHFIDILQKLAENGLLVAANSIERLNYISKVMSEKNYDALVNVDHDFIVL</sequence>
<feature type="transmembrane region" description="Helical" evidence="2">
    <location>
        <begin position="523"/>
        <end position="545"/>
    </location>
</feature>
<dbReference type="STRING" id="4955.A0A1G4ML86"/>
<dbReference type="EMBL" id="LT598491">
    <property type="protein sequence ID" value="SCW04632.1"/>
    <property type="molecule type" value="Genomic_DNA"/>
</dbReference>
<dbReference type="PROSITE" id="PS00463">
    <property type="entry name" value="ZN2_CY6_FUNGAL_1"/>
    <property type="match status" value="1"/>
</dbReference>
<dbReference type="PANTHER" id="PTHR37534:SF49">
    <property type="entry name" value="LYSINE BIOSYNTHESIS REGULATORY PROTEIN LYS14"/>
    <property type="match status" value="1"/>
</dbReference>
<dbReference type="PANTHER" id="PTHR37534">
    <property type="entry name" value="TRANSCRIPTIONAL ACTIVATOR PROTEIN UGA3"/>
    <property type="match status" value="1"/>
</dbReference>
<dbReference type="GO" id="GO:0008270">
    <property type="term" value="F:zinc ion binding"/>
    <property type="evidence" value="ECO:0007669"/>
    <property type="project" value="InterPro"/>
</dbReference>
<name>A0A1G4ML86_LACFM</name>
<dbReference type="GO" id="GO:0000981">
    <property type="term" value="F:DNA-binding transcription factor activity, RNA polymerase II-specific"/>
    <property type="evidence" value="ECO:0007669"/>
    <property type="project" value="InterPro"/>
</dbReference>
<keyword evidence="1" id="KW-0539">Nucleus</keyword>
<dbReference type="Gene3D" id="4.10.240.10">
    <property type="entry name" value="Zn(2)-C6 fungal-type DNA-binding domain"/>
    <property type="match status" value="1"/>
</dbReference>
<dbReference type="CDD" id="cd00067">
    <property type="entry name" value="GAL4"/>
    <property type="match status" value="1"/>
</dbReference>
<keyword evidence="5" id="KW-1185">Reference proteome</keyword>
<dbReference type="PROSITE" id="PS50048">
    <property type="entry name" value="ZN2_CY6_FUNGAL_2"/>
    <property type="match status" value="1"/>
</dbReference>
<dbReference type="InterPro" id="IPR036864">
    <property type="entry name" value="Zn2-C6_fun-type_DNA-bd_sf"/>
</dbReference>
<evidence type="ECO:0000256" key="2">
    <source>
        <dbReference type="SAM" id="Phobius"/>
    </source>
</evidence>
<dbReference type="SUPFAM" id="SSF57701">
    <property type="entry name" value="Zn2/Cys6 DNA-binding domain"/>
    <property type="match status" value="1"/>
</dbReference>
<keyword evidence="2" id="KW-0472">Membrane</keyword>
<reference evidence="4 5" key="1">
    <citation type="submission" date="2016-03" db="EMBL/GenBank/DDBJ databases">
        <authorList>
            <person name="Devillers H."/>
        </authorList>
    </citation>
    <scope>NUCLEOTIDE SEQUENCE [LARGE SCALE GENOMIC DNA]</scope>
    <source>
        <strain evidence="4">CBS 6772</strain>
    </source>
</reference>
<dbReference type="AlphaFoldDB" id="A0A1G4ML86"/>
<dbReference type="Pfam" id="PF00172">
    <property type="entry name" value="Zn_clus"/>
    <property type="match status" value="1"/>
</dbReference>
<dbReference type="Proteomes" id="UP000190831">
    <property type="component" value="Chromosome H"/>
</dbReference>
<dbReference type="OrthoDB" id="3994232at2759"/>
<evidence type="ECO:0000313" key="4">
    <source>
        <dbReference type="EMBL" id="SCW04632.1"/>
    </source>
</evidence>
<accession>A0A1G4ML86</accession>
<dbReference type="GO" id="GO:0005634">
    <property type="term" value="C:nucleus"/>
    <property type="evidence" value="ECO:0007669"/>
    <property type="project" value="TreeGrafter"/>
</dbReference>
<dbReference type="OMA" id="NAEWRTH"/>
<dbReference type="GO" id="GO:0045944">
    <property type="term" value="P:positive regulation of transcription by RNA polymerase II"/>
    <property type="evidence" value="ECO:0007669"/>
    <property type="project" value="TreeGrafter"/>
</dbReference>
<proteinExistence type="predicted"/>
<dbReference type="SMART" id="SM00066">
    <property type="entry name" value="GAL4"/>
    <property type="match status" value="1"/>
</dbReference>
<feature type="transmembrane region" description="Helical" evidence="2">
    <location>
        <begin position="483"/>
        <end position="503"/>
    </location>
</feature>
<keyword evidence="2" id="KW-1133">Transmembrane helix</keyword>
<organism evidence="4 5">
    <name type="scientific">Lachancea fermentati</name>
    <name type="common">Zygosaccharomyces fermentati</name>
    <dbReference type="NCBI Taxonomy" id="4955"/>
    <lineage>
        <taxon>Eukaryota</taxon>
        <taxon>Fungi</taxon>
        <taxon>Dikarya</taxon>
        <taxon>Ascomycota</taxon>
        <taxon>Saccharomycotina</taxon>
        <taxon>Saccharomycetes</taxon>
        <taxon>Saccharomycetales</taxon>
        <taxon>Saccharomycetaceae</taxon>
        <taxon>Lachancea</taxon>
    </lineage>
</organism>
<dbReference type="InterPro" id="IPR001138">
    <property type="entry name" value="Zn2Cys6_DnaBD"/>
</dbReference>
<keyword evidence="2" id="KW-0812">Transmembrane</keyword>
<evidence type="ECO:0000259" key="3">
    <source>
        <dbReference type="PROSITE" id="PS50048"/>
    </source>
</evidence>
<evidence type="ECO:0000256" key="1">
    <source>
        <dbReference type="ARBA" id="ARBA00023242"/>
    </source>
</evidence>
<feature type="domain" description="Zn(2)-C6 fungal-type" evidence="3">
    <location>
        <begin position="14"/>
        <end position="44"/>
    </location>
</feature>